<organism evidence="3 4">
    <name type="scientific">Siccirubricoccus soli</name>
    <dbReference type="NCBI Taxonomy" id="2899147"/>
    <lineage>
        <taxon>Bacteria</taxon>
        <taxon>Pseudomonadati</taxon>
        <taxon>Pseudomonadota</taxon>
        <taxon>Alphaproteobacteria</taxon>
        <taxon>Acetobacterales</taxon>
        <taxon>Roseomonadaceae</taxon>
        <taxon>Siccirubricoccus</taxon>
    </lineage>
</organism>
<reference evidence="3 4" key="1">
    <citation type="submission" date="2021-12" db="EMBL/GenBank/DDBJ databases">
        <title>Siccirubricoccus leaddurans sp. nov., a high concentration Zn2+ tolerance bacterium.</title>
        <authorList>
            <person name="Cao Y."/>
        </authorList>
    </citation>
    <scope>NUCLEOTIDE SEQUENCE [LARGE SCALE GENOMIC DNA]</scope>
    <source>
        <strain evidence="3 4">KC 17139</strain>
    </source>
</reference>
<sequence length="267" mass="28730">MPSRTIEGYELSYAESGAGDPVVLVHGTLGDQRSWARQMEPLGERYHVMALSMRHCWPGDWTEGGDFTIDRHVADVAAFIRSLGADKVRLVGHSRGGHIAFRVAERHPELLRALVLAEPGGELDESLGGKPAAGRQAGAFAEAAAMVAAGDEEGGLKRVAEHTGGPGAWERRPEERKVISRANARTLLGQANEKRSPYSRAAAEAIRIPTLLVVGEKTLPNFVAIADALQKTIPGVERVGIPNAAHSMNYDNPGAFNAAVMEFFSRH</sequence>
<keyword evidence="1 3" id="KW-0378">Hydrolase</keyword>
<keyword evidence="4" id="KW-1185">Reference proteome</keyword>
<dbReference type="SUPFAM" id="SSF53474">
    <property type="entry name" value="alpha/beta-Hydrolases"/>
    <property type="match status" value="1"/>
</dbReference>
<accession>A0ABT1D6A0</accession>
<dbReference type="GO" id="GO:0016787">
    <property type="term" value="F:hydrolase activity"/>
    <property type="evidence" value="ECO:0007669"/>
    <property type="project" value="UniProtKB-KW"/>
</dbReference>
<dbReference type="Proteomes" id="UP001523392">
    <property type="component" value="Unassembled WGS sequence"/>
</dbReference>
<gene>
    <name evidence="3" type="ORF">JYK14_11605</name>
</gene>
<protein>
    <submittedName>
        <fullName evidence="3">Alpha/beta hydrolase</fullName>
    </submittedName>
</protein>
<dbReference type="InterPro" id="IPR000073">
    <property type="entry name" value="AB_hydrolase_1"/>
</dbReference>
<dbReference type="PANTHER" id="PTHR43798:SF31">
    <property type="entry name" value="AB HYDROLASE SUPERFAMILY PROTEIN YCLE"/>
    <property type="match status" value="1"/>
</dbReference>
<dbReference type="InterPro" id="IPR050266">
    <property type="entry name" value="AB_hydrolase_sf"/>
</dbReference>
<evidence type="ECO:0000259" key="2">
    <source>
        <dbReference type="Pfam" id="PF00561"/>
    </source>
</evidence>
<evidence type="ECO:0000313" key="3">
    <source>
        <dbReference type="EMBL" id="MCO6416800.1"/>
    </source>
</evidence>
<dbReference type="InterPro" id="IPR029058">
    <property type="entry name" value="AB_hydrolase_fold"/>
</dbReference>
<dbReference type="PANTHER" id="PTHR43798">
    <property type="entry name" value="MONOACYLGLYCEROL LIPASE"/>
    <property type="match status" value="1"/>
</dbReference>
<feature type="domain" description="AB hydrolase-1" evidence="2">
    <location>
        <begin position="21"/>
        <end position="253"/>
    </location>
</feature>
<evidence type="ECO:0000313" key="4">
    <source>
        <dbReference type="Proteomes" id="UP001523392"/>
    </source>
</evidence>
<comment type="caution">
    <text evidence="3">The sequence shown here is derived from an EMBL/GenBank/DDBJ whole genome shotgun (WGS) entry which is preliminary data.</text>
</comment>
<dbReference type="RefSeq" id="WP_252953431.1">
    <property type="nucleotide sequence ID" value="NZ_JAFIRR010000070.1"/>
</dbReference>
<evidence type="ECO:0000256" key="1">
    <source>
        <dbReference type="ARBA" id="ARBA00022801"/>
    </source>
</evidence>
<dbReference type="EMBL" id="JAFIRR010000070">
    <property type="protein sequence ID" value="MCO6416800.1"/>
    <property type="molecule type" value="Genomic_DNA"/>
</dbReference>
<dbReference type="Gene3D" id="3.40.50.1820">
    <property type="entry name" value="alpha/beta hydrolase"/>
    <property type="match status" value="1"/>
</dbReference>
<name>A0ABT1D6A0_9PROT</name>
<dbReference type="Pfam" id="PF00561">
    <property type="entry name" value="Abhydrolase_1"/>
    <property type="match status" value="1"/>
</dbReference>
<proteinExistence type="predicted"/>